<reference evidence="1" key="1">
    <citation type="journal article" date="2014" name="Int. J. Syst. Evol. Microbiol.">
        <title>Complete genome sequence of Corynebacterium casei LMG S-19264T (=DSM 44701T), isolated from a smear-ripened cheese.</title>
        <authorList>
            <consortium name="US DOE Joint Genome Institute (JGI-PGF)"/>
            <person name="Walter F."/>
            <person name="Albersmeier A."/>
            <person name="Kalinowski J."/>
            <person name="Ruckert C."/>
        </authorList>
    </citation>
    <scope>NUCLEOTIDE SEQUENCE</scope>
    <source>
        <strain evidence="1">CGMCC 1.12153</strain>
    </source>
</reference>
<evidence type="ECO:0000313" key="1">
    <source>
        <dbReference type="EMBL" id="GGF18065.1"/>
    </source>
</evidence>
<evidence type="ECO:0000313" key="2">
    <source>
        <dbReference type="Proteomes" id="UP000660110"/>
    </source>
</evidence>
<proteinExistence type="predicted"/>
<dbReference type="EMBL" id="BMEL01000002">
    <property type="protein sequence ID" value="GGF18065.1"/>
    <property type="molecule type" value="Genomic_DNA"/>
</dbReference>
<sequence length="59" mass="6729">MILYKTAEPSDVKGNRFSRFIKQKKAKALKYKPLSREKTTKPSIGRMRFGAAEIIKISA</sequence>
<comment type="caution">
    <text evidence="1">The sequence shown here is derived from an EMBL/GenBank/DDBJ whole genome shotgun (WGS) entry which is preliminary data.</text>
</comment>
<reference evidence="1" key="2">
    <citation type="submission" date="2020-09" db="EMBL/GenBank/DDBJ databases">
        <authorList>
            <person name="Sun Q."/>
            <person name="Zhou Y."/>
        </authorList>
    </citation>
    <scope>NUCLEOTIDE SEQUENCE</scope>
    <source>
        <strain evidence="1">CGMCC 1.12153</strain>
    </source>
</reference>
<name>A0A917B225_HALAA</name>
<dbReference type="Proteomes" id="UP000660110">
    <property type="component" value="Unassembled WGS sequence"/>
</dbReference>
<accession>A0A917B225</accession>
<dbReference type="AlphaFoldDB" id="A0A917B225"/>
<keyword evidence="2" id="KW-1185">Reference proteome</keyword>
<gene>
    <name evidence="1" type="ORF">GCM10010954_16070</name>
</gene>
<organism evidence="1 2">
    <name type="scientific">Halobacillus andaensis</name>
    <dbReference type="NCBI Taxonomy" id="1176239"/>
    <lineage>
        <taxon>Bacteria</taxon>
        <taxon>Bacillati</taxon>
        <taxon>Bacillota</taxon>
        <taxon>Bacilli</taxon>
        <taxon>Bacillales</taxon>
        <taxon>Bacillaceae</taxon>
        <taxon>Halobacillus</taxon>
    </lineage>
</organism>
<protein>
    <submittedName>
        <fullName evidence="1">Uncharacterized protein</fullName>
    </submittedName>
</protein>